<gene>
    <name evidence="1" type="ORF">MTR67_030956</name>
</gene>
<keyword evidence="2" id="KW-1185">Reference proteome</keyword>
<evidence type="ECO:0000313" key="1">
    <source>
        <dbReference type="EMBL" id="WMV37571.1"/>
    </source>
</evidence>
<name>A0AAF0U1L5_SOLVR</name>
<dbReference type="Proteomes" id="UP001234989">
    <property type="component" value="Chromosome 7"/>
</dbReference>
<dbReference type="InterPro" id="IPR036890">
    <property type="entry name" value="HATPase_C_sf"/>
</dbReference>
<dbReference type="EMBL" id="CP133618">
    <property type="protein sequence ID" value="WMV37571.1"/>
    <property type="molecule type" value="Genomic_DNA"/>
</dbReference>
<reference evidence="1" key="1">
    <citation type="submission" date="2023-08" db="EMBL/GenBank/DDBJ databases">
        <title>A de novo genome assembly of Solanum verrucosum Schlechtendal, a Mexican diploid species geographically isolated from the other diploid A-genome species in potato relatives.</title>
        <authorList>
            <person name="Hosaka K."/>
        </authorList>
    </citation>
    <scope>NUCLEOTIDE SEQUENCE</scope>
    <source>
        <tissue evidence="1">Young leaves</tissue>
    </source>
</reference>
<dbReference type="Gene3D" id="3.30.565.10">
    <property type="entry name" value="Histidine kinase-like ATPase, C-terminal domain"/>
    <property type="match status" value="1"/>
</dbReference>
<sequence>MLINLQVMGAGSMLSFLTSSLAHFKHVPETKYCNIIPLPNRCMRFLDDGLVDNFLKGKIIVFMGRVPAEFFADNKNIAGFDNPGKCLYTTMRELVENALDSADIIEITIEEIVRNKFNSMIGLADHECRDEALYEDFATAKSKNVALGKKVKDPAAAKATKGREASYYRVACMDNGRGMPHDDILIMFGR</sequence>
<feature type="non-terminal residue" evidence="1">
    <location>
        <position position="190"/>
    </location>
</feature>
<dbReference type="PANTHER" id="PTHR48444:SF1">
    <property type="entry name" value="DNA TOPOISOMERASE 6 SUBUNIT B"/>
    <property type="match status" value="1"/>
</dbReference>
<dbReference type="PANTHER" id="PTHR48444">
    <property type="entry name" value="DNA TOPOISOMERASE 6 SUBUNIT B"/>
    <property type="match status" value="1"/>
</dbReference>
<dbReference type="SUPFAM" id="SSF55874">
    <property type="entry name" value="ATPase domain of HSP90 chaperone/DNA topoisomerase II/histidine kinase"/>
    <property type="match status" value="1"/>
</dbReference>
<protein>
    <submittedName>
        <fullName evidence="1">Uncharacterized protein</fullName>
    </submittedName>
</protein>
<evidence type="ECO:0000313" key="2">
    <source>
        <dbReference type="Proteomes" id="UP001234989"/>
    </source>
</evidence>
<accession>A0AAF0U1L5</accession>
<proteinExistence type="predicted"/>
<organism evidence="1 2">
    <name type="scientific">Solanum verrucosum</name>
    <dbReference type="NCBI Taxonomy" id="315347"/>
    <lineage>
        <taxon>Eukaryota</taxon>
        <taxon>Viridiplantae</taxon>
        <taxon>Streptophyta</taxon>
        <taxon>Embryophyta</taxon>
        <taxon>Tracheophyta</taxon>
        <taxon>Spermatophyta</taxon>
        <taxon>Magnoliopsida</taxon>
        <taxon>eudicotyledons</taxon>
        <taxon>Gunneridae</taxon>
        <taxon>Pentapetalae</taxon>
        <taxon>asterids</taxon>
        <taxon>lamiids</taxon>
        <taxon>Solanales</taxon>
        <taxon>Solanaceae</taxon>
        <taxon>Solanoideae</taxon>
        <taxon>Solaneae</taxon>
        <taxon>Solanum</taxon>
    </lineage>
</organism>
<dbReference type="AlphaFoldDB" id="A0AAF0U1L5"/>